<keyword evidence="7" id="KW-1015">Disulfide bond</keyword>
<dbReference type="InterPro" id="IPR021910">
    <property type="entry name" value="NGX6/PGAP6/MYMK"/>
</dbReference>
<dbReference type="eggNOG" id="ENOG502QQ7Q">
    <property type="taxonomic scope" value="Eukaryota"/>
</dbReference>
<dbReference type="OrthoDB" id="69646at2759"/>
<name>F4WSZ4_ACREC</name>
<keyword evidence="6 8" id="KW-0472">Membrane</keyword>
<proteinExistence type="inferred from homology"/>
<dbReference type="PANTHER" id="PTHR14319">
    <property type="entry name" value="FIVE-SPAN TRANSMEMBRANE PROTEIN M83"/>
    <property type="match status" value="1"/>
</dbReference>
<dbReference type="AlphaFoldDB" id="F4WSZ4"/>
<sequence>MYSELFGCSSNESFTRNIEYCNNYLVNSKYIWFRCRLVLALKGFLQQRRIMWIMSDVDMIEFGSYYLAIKRELVKFMQVSRCIIPQANQEDLLRSFKSYSDVTMFHFTVPKEVPRATWQFAAFMDEKYLKFGSYPVITANNEISVSTKSTKYDYDIIVTTTTIYQPKNVTVVPVYEPQPGDWFVAAYMSYWDKKVQQQGLGHKCQYSIGAIALWSQIDNIINIPINYQMRLRTSATTTYYKIYVPSGLLSFRLSVWNCNFTLHNFRDINKPCIEAMYLKGRVLPTSNYFHSTESKILTTNASYSFIESSPYEDSYYYLLIVSSSIIEFNIKIDTTECPIGLTEKSFTREYTNIIPLSFNSITKTSTYKELIKHRWYNEEINGSKFYNKDEFYQKNEKRDTDNQCIPRHRLVRVKHAETFSTIYLLQGKEWLNSRLVLTDSVPMMTQFDILPLIDIGGTLDINVHLEVKKLSSTRSILVTMCMQRDRIPTLEDRHSCQNGTLAINLSSLSKRNASLLIAYPQPGTWYIIILATCYNYGKPVRCQIAEMSILLNIRTKKCMFSDQSPCGNHGICQEIQKNILHYATCNCFKGYTGWDCTDISNTVPVISLMSTILLITSNVFFVPAVYVAVKRKLYAEGLVYLITMLFSSLYHACDENGRFCITKYEILQYMDFFSSILAFWITLIAMAKLSITIVPLCHMTGVFVITFGVQINRMCLISILIPLSLGIIIPVFRHTYRTFQSRKCKKPSRKILLGLLFATTGLLLYSFIETEKNYQYVHSVWHIIMAISLIFLLPPAKLQQKTTSSINASFDDNSESWSCKDGIYGIPTFTIIDQENGTIASN</sequence>
<dbReference type="Proteomes" id="UP000007755">
    <property type="component" value="Unassembled WGS sequence"/>
</dbReference>
<evidence type="ECO:0000256" key="6">
    <source>
        <dbReference type="ARBA" id="ARBA00023136"/>
    </source>
</evidence>
<feature type="transmembrane region" description="Helical" evidence="8">
    <location>
        <begin position="633"/>
        <end position="651"/>
    </location>
</feature>
<keyword evidence="7" id="KW-0245">EGF-like domain</keyword>
<feature type="transmembrane region" description="Helical" evidence="8">
    <location>
        <begin position="666"/>
        <end position="686"/>
    </location>
</feature>
<dbReference type="PROSITE" id="PS01186">
    <property type="entry name" value="EGF_2"/>
    <property type="match status" value="1"/>
</dbReference>
<feature type="disulfide bond" evidence="7">
    <location>
        <begin position="587"/>
        <end position="596"/>
    </location>
</feature>
<organism evidence="11">
    <name type="scientific">Acromyrmex echinatior</name>
    <name type="common">Panamanian leafcutter ant</name>
    <name type="synonym">Acromyrmex octospinosus echinatior</name>
    <dbReference type="NCBI Taxonomy" id="103372"/>
    <lineage>
        <taxon>Eukaryota</taxon>
        <taxon>Metazoa</taxon>
        <taxon>Ecdysozoa</taxon>
        <taxon>Arthropoda</taxon>
        <taxon>Hexapoda</taxon>
        <taxon>Insecta</taxon>
        <taxon>Pterygota</taxon>
        <taxon>Neoptera</taxon>
        <taxon>Endopterygota</taxon>
        <taxon>Hymenoptera</taxon>
        <taxon>Apocrita</taxon>
        <taxon>Aculeata</taxon>
        <taxon>Formicoidea</taxon>
        <taxon>Formicidae</taxon>
        <taxon>Myrmicinae</taxon>
        <taxon>Acromyrmex</taxon>
    </lineage>
</organism>
<feature type="transmembrane region" description="Helical" evidence="8">
    <location>
        <begin position="774"/>
        <end position="793"/>
    </location>
</feature>
<dbReference type="GO" id="GO:0005886">
    <property type="term" value="C:plasma membrane"/>
    <property type="evidence" value="ECO:0007669"/>
    <property type="project" value="UniProtKB-SubCell"/>
</dbReference>
<dbReference type="Pfam" id="PF12036">
    <property type="entry name" value="DUF3522"/>
    <property type="match status" value="1"/>
</dbReference>
<dbReference type="EMBL" id="GL888331">
    <property type="protein sequence ID" value="EGI62698.1"/>
    <property type="molecule type" value="Genomic_DNA"/>
</dbReference>
<accession>F4WSZ4</accession>
<evidence type="ECO:0000256" key="7">
    <source>
        <dbReference type="PROSITE-ProRule" id="PRU00076"/>
    </source>
</evidence>
<dbReference type="PANTHER" id="PTHR14319:SF3">
    <property type="entry name" value="TRANSMEMBRANE PROTEIN-LIKE PROTEIN"/>
    <property type="match status" value="1"/>
</dbReference>
<comment type="similarity">
    <text evidence="2">Belongs to the TMEM8 family.</text>
</comment>
<evidence type="ECO:0000256" key="2">
    <source>
        <dbReference type="ARBA" id="ARBA00005542"/>
    </source>
</evidence>
<evidence type="ECO:0000256" key="3">
    <source>
        <dbReference type="ARBA" id="ARBA00022475"/>
    </source>
</evidence>
<keyword evidence="11" id="KW-1185">Reference proteome</keyword>
<evidence type="ECO:0000313" key="11">
    <source>
        <dbReference type="Proteomes" id="UP000007755"/>
    </source>
</evidence>
<evidence type="ECO:0000256" key="1">
    <source>
        <dbReference type="ARBA" id="ARBA00004651"/>
    </source>
</evidence>
<keyword evidence="3" id="KW-1003">Cell membrane</keyword>
<dbReference type="InterPro" id="IPR000742">
    <property type="entry name" value="EGF"/>
</dbReference>
<feature type="transmembrane region" description="Helical" evidence="8">
    <location>
        <begin position="717"/>
        <end position="739"/>
    </location>
</feature>
<reference evidence="10" key="1">
    <citation type="submission" date="2011-02" db="EMBL/GenBank/DDBJ databases">
        <title>The genome of the leaf-cutting ant Acromyrmex echinatior suggests key adaptations to social evolution and fungus farming.</title>
        <authorList>
            <person name="Nygaard S."/>
            <person name="Zhang G."/>
        </authorList>
    </citation>
    <scope>NUCLEOTIDE SEQUENCE</scope>
</reference>
<evidence type="ECO:0000256" key="8">
    <source>
        <dbReference type="SAM" id="Phobius"/>
    </source>
</evidence>
<feature type="domain" description="EGF-like" evidence="9">
    <location>
        <begin position="554"/>
        <end position="597"/>
    </location>
</feature>
<protein>
    <submittedName>
        <fullName evidence="10">Transmembrane protein 8B</fullName>
    </submittedName>
</protein>
<dbReference type="SUPFAM" id="SSF57196">
    <property type="entry name" value="EGF/Laminin"/>
    <property type="match status" value="1"/>
</dbReference>
<dbReference type="PROSITE" id="PS50026">
    <property type="entry name" value="EGF_3"/>
    <property type="match status" value="1"/>
</dbReference>
<dbReference type="PROSITE" id="PS00022">
    <property type="entry name" value="EGF_1"/>
    <property type="match status" value="1"/>
</dbReference>
<feature type="transmembrane region" description="Helical" evidence="8">
    <location>
        <begin position="605"/>
        <end position="626"/>
    </location>
</feature>
<evidence type="ECO:0000256" key="4">
    <source>
        <dbReference type="ARBA" id="ARBA00022692"/>
    </source>
</evidence>
<feature type="transmembrane region" description="Helical" evidence="8">
    <location>
        <begin position="751"/>
        <end position="768"/>
    </location>
</feature>
<keyword evidence="4 8" id="KW-0812">Transmembrane</keyword>
<comment type="caution">
    <text evidence="7">Lacks conserved residue(s) required for the propagation of feature annotation.</text>
</comment>
<evidence type="ECO:0000256" key="5">
    <source>
        <dbReference type="ARBA" id="ARBA00022989"/>
    </source>
</evidence>
<evidence type="ECO:0000259" key="9">
    <source>
        <dbReference type="PROSITE" id="PS50026"/>
    </source>
</evidence>
<dbReference type="InParanoid" id="F4WSZ4"/>
<dbReference type="Gene3D" id="2.10.25.10">
    <property type="entry name" value="Laminin"/>
    <property type="match status" value="1"/>
</dbReference>
<evidence type="ECO:0000313" key="10">
    <source>
        <dbReference type="EMBL" id="EGI62698.1"/>
    </source>
</evidence>
<comment type="subcellular location">
    <subcellularLocation>
        <location evidence="1">Cell membrane</location>
        <topology evidence="1">Multi-pass membrane protein</topology>
    </subcellularLocation>
</comment>
<keyword evidence="5 8" id="KW-1133">Transmembrane helix</keyword>
<gene>
    <name evidence="10" type="ORF">G5I_09060</name>
</gene>